<sequence>MSLPAEEAEVLDSPDVNGGDLVEAEAIQEVHVTMNGNGIAVANNQNDSHSDALKTEDIKIKDDITNNKEPKSVGNSQKVKPVNHPPAKKILPTTVPSKTLSPKRPLLAPQSSKPPAISKTTLSRPAVAAPKPKAPVHPLLATLPKEAKKQLEQGVGTTKKVVETRPMHAAPKPKPIGTTSGATAAKPRAEIKSPTKPTLNSAQPRWNASTAARPTTVASSTTLKTGLASKVSATRAPASPSTDKPTTTTVTSKIRATTATTGLGKVPHPPKLAPRPPTSTVAPRPPTSTVPKGSTRPTVSTTATRTTTITKTTSIAARPKPVATTTTKSALVIKKSATSTLAKSTTQTTTTIQATGKTESKKPTTQPPLSIVEDSHAPQLKASEVLSSTVANDNLSTELVKAEILDNGQSVLLVEVDQEVPGSQNCEEDHVESGAIPSPVPKDSSSATEVVDDMVVIFSNSEPEFPEERDYKITGSLSYAENPHENPQLKEPEVLPQTIEGVNLELGELVQSEILNNGQAVLPVEFENEKSGDLTNAEDPHAEPLGEPAAVPNANVFSDFFGVVEDSHAPQLKASEVLSPTIAIDNLSTELVEAEILDDGQSLWPIEFENEKSGDLTNAEDFNTEPLEEPAAAQKFNVFSDFFGVVEDSHAPQLNASEVLSSTIANDNLSTEFVQTEILNNGQPVLPVEFENEKSGVLTNAEDPRTEPLEEPGNDASDFFGVKVTNYSN</sequence>
<feature type="compositionally biased region" description="Low complexity" evidence="1">
    <location>
        <begin position="237"/>
        <end position="252"/>
    </location>
</feature>
<feature type="compositionally biased region" description="Polar residues" evidence="1">
    <location>
        <begin position="109"/>
        <end position="123"/>
    </location>
</feature>
<evidence type="ECO:0000256" key="1">
    <source>
        <dbReference type="SAM" id="MobiDB-lite"/>
    </source>
</evidence>
<feature type="compositionally biased region" description="Low complexity" evidence="1">
    <location>
        <begin position="294"/>
        <end position="318"/>
    </location>
</feature>
<feature type="region of interest" description="Disordered" evidence="1">
    <location>
        <begin position="157"/>
        <end position="326"/>
    </location>
</feature>
<feature type="compositionally biased region" description="Low complexity" evidence="1">
    <location>
        <begin position="125"/>
        <end position="138"/>
    </location>
</feature>
<feature type="region of interest" description="Disordered" evidence="1">
    <location>
        <begin position="40"/>
        <end position="138"/>
    </location>
</feature>
<keyword evidence="3" id="KW-1185">Reference proteome</keyword>
<feature type="compositionally biased region" description="Polar residues" evidence="1">
    <location>
        <begin position="195"/>
        <end position="224"/>
    </location>
</feature>
<feature type="region of interest" description="Disordered" evidence="1">
    <location>
        <begin position="340"/>
        <end position="377"/>
    </location>
</feature>
<feature type="compositionally biased region" description="Basic and acidic residues" evidence="1">
    <location>
        <begin position="48"/>
        <end position="71"/>
    </location>
</feature>
<feature type="region of interest" description="Disordered" evidence="1">
    <location>
        <begin position="696"/>
        <end position="720"/>
    </location>
</feature>
<evidence type="ECO:0000313" key="2">
    <source>
        <dbReference type="EMBL" id="OXA45772.1"/>
    </source>
</evidence>
<dbReference type="EMBL" id="LNIX01000017">
    <property type="protein sequence ID" value="OXA45772.1"/>
    <property type="molecule type" value="Genomic_DNA"/>
</dbReference>
<protein>
    <submittedName>
        <fullName evidence="2">Uncharacterized protein</fullName>
    </submittedName>
</protein>
<feature type="compositionally biased region" description="Low complexity" evidence="1">
    <location>
        <begin position="340"/>
        <end position="357"/>
    </location>
</feature>
<dbReference type="Proteomes" id="UP000198287">
    <property type="component" value="Unassembled WGS sequence"/>
</dbReference>
<dbReference type="AlphaFoldDB" id="A0A226DJQ7"/>
<feature type="compositionally biased region" description="Pro residues" evidence="1">
    <location>
        <begin position="267"/>
        <end position="288"/>
    </location>
</feature>
<feature type="region of interest" description="Disordered" evidence="1">
    <location>
        <begin position="422"/>
        <end position="447"/>
    </location>
</feature>
<comment type="caution">
    <text evidence="2">The sequence shown here is derived from an EMBL/GenBank/DDBJ whole genome shotgun (WGS) entry which is preliminary data.</text>
</comment>
<name>A0A226DJQ7_FOLCA</name>
<proteinExistence type="predicted"/>
<reference evidence="2 3" key="1">
    <citation type="submission" date="2015-12" db="EMBL/GenBank/DDBJ databases">
        <title>The genome of Folsomia candida.</title>
        <authorList>
            <person name="Faddeeva A."/>
            <person name="Derks M.F."/>
            <person name="Anvar Y."/>
            <person name="Smit S."/>
            <person name="Van Straalen N."/>
            <person name="Roelofs D."/>
        </authorList>
    </citation>
    <scope>NUCLEOTIDE SEQUENCE [LARGE SCALE GENOMIC DNA]</scope>
    <source>
        <strain evidence="2 3">VU population</strain>
        <tissue evidence="2">Whole body</tissue>
    </source>
</reference>
<organism evidence="2 3">
    <name type="scientific">Folsomia candida</name>
    <name type="common">Springtail</name>
    <dbReference type="NCBI Taxonomy" id="158441"/>
    <lineage>
        <taxon>Eukaryota</taxon>
        <taxon>Metazoa</taxon>
        <taxon>Ecdysozoa</taxon>
        <taxon>Arthropoda</taxon>
        <taxon>Hexapoda</taxon>
        <taxon>Collembola</taxon>
        <taxon>Entomobryomorpha</taxon>
        <taxon>Isotomoidea</taxon>
        <taxon>Isotomidae</taxon>
        <taxon>Proisotominae</taxon>
        <taxon>Folsomia</taxon>
    </lineage>
</organism>
<gene>
    <name evidence="2" type="ORF">Fcan01_19777</name>
</gene>
<evidence type="ECO:0000313" key="3">
    <source>
        <dbReference type="Proteomes" id="UP000198287"/>
    </source>
</evidence>
<accession>A0A226DJQ7</accession>